<comment type="subcellular location">
    <subcellularLocation>
        <location evidence="7">Mitochondrion inner membrane</location>
        <topology evidence="7">Lipid-anchor</topology>
    </subcellularLocation>
</comment>
<protein>
    <submittedName>
        <fullName evidence="9">MICOS complex subunit MIC19-like</fullName>
    </submittedName>
</protein>
<organism evidence="8 9">
    <name type="scientific">Petromyzon marinus</name>
    <name type="common">Sea lamprey</name>
    <dbReference type="NCBI Taxonomy" id="7757"/>
    <lineage>
        <taxon>Eukaryota</taxon>
        <taxon>Metazoa</taxon>
        <taxon>Chordata</taxon>
        <taxon>Craniata</taxon>
        <taxon>Vertebrata</taxon>
        <taxon>Cyclostomata</taxon>
        <taxon>Hyperoartia</taxon>
        <taxon>Petromyzontiformes</taxon>
        <taxon>Petromyzontidae</taxon>
        <taxon>Petromyzon</taxon>
    </lineage>
</organism>
<gene>
    <name evidence="9" type="primary">LOC116937038</name>
</gene>
<evidence type="ECO:0000313" key="9">
    <source>
        <dbReference type="RefSeq" id="XP_032800052.1"/>
    </source>
</evidence>
<evidence type="ECO:0000256" key="5">
    <source>
        <dbReference type="ARBA" id="ARBA00023157"/>
    </source>
</evidence>
<evidence type="ECO:0000256" key="6">
    <source>
        <dbReference type="ARBA" id="ARBA00023288"/>
    </source>
</evidence>
<keyword evidence="1" id="KW-0519">Myristate</keyword>
<dbReference type="GO" id="GO:0007007">
    <property type="term" value="P:inner mitochondrial membrane organization"/>
    <property type="evidence" value="ECO:0007669"/>
    <property type="project" value="TreeGrafter"/>
</dbReference>
<name>A0AAJ7SIP5_PETMA</name>
<reference evidence="9" key="1">
    <citation type="submission" date="2025-08" db="UniProtKB">
        <authorList>
            <consortium name="RefSeq"/>
        </authorList>
    </citation>
    <scope>IDENTIFICATION</scope>
    <source>
        <tissue evidence="9">Sperm</tissue>
    </source>
</reference>
<sequence>MAARHVEEKEQEVKRLQAKYRQQITDLNSKSATFYKLSSDSFNLTAQEAESKLPKGPYVPVCGDLQGVVLSCYNNSGGQTLNCSAVAKQYMQCVNSAKQLLGKAS</sequence>
<dbReference type="CTD" id="54927"/>
<keyword evidence="4" id="KW-0472">Membrane</keyword>
<dbReference type="Pfam" id="PF05300">
    <property type="entry name" value="MIC19_MIC25"/>
    <property type="match status" value="1"/>
</dbReference>
<evidence type="ECO:0000256" key="4">
    <source>
        <dbReference type="ARBA" id="ARBA00023136"/>
    </source>
</evidence>
<dbReference type="AlphaFoldDB" id="A0AAJ7SIP5"/>
<dbReference type="KEGG" id="pmrn:116937038"/>
<evidence type="ECO:0000256" key="2">
    <source>
        <dbReference type="ARBA" id="ARBA00022792"/>
    </source>
</evidence>
<keyword evidence="3" id="KW-0496">Mitochondrion</keyword>
<dbReference type="InterPro" id="IPR007964">
    <property type="entry name" value="MIC19/MIC25"/>
</dbReference>
<keyword evidence="5" id="KW-1015">Disulfide bond</keyword>
<keyword evidence="6" id="KW-0449">Lipoprotein</keyword>
<dbReference type="PANTHER" id="PTHR21588">
    <property type="entry name" value="COILED-COIL-HELIX-COILED-COIL-HELIX DOMAIN CONTAINING 6"/>
    <property type="match status" value="1"/>
</dbReference>
<proteinExistence type="predicted"/>
<dbReference type="InterPro" id="IPR052632">
    <property type="entry name" value="MICOS_subunit_Mic19"/>
</dbReference>
<evidence type="ECO:0000313" key="8">
    <source>
        <dbReference type="Proteomes" id="UP001318040"/>
    </source>
</evidence>
<dbReference type="GO" id="GO:0061617">
    <property type="term" value="C:MICOS complex"/>
    <property type="evidence" value="ECO:0007669"/>
    <property type="project" value="InterPro"/>
</dbReference>
<dbReference type="PANTHER" id="PTHR21588:SF18">
    <property type="entry name" value="MICOS COMPLEX SUBUNIT MIC19"/>
    <property type="match status" value="1"/>
</dbReference>
<evidence type="ECO:0000256" key="3">
    <source>
        <dbReference type="ARBA" id="ARBA00023128"/>
    </source>
</evidence>
<keyword evidence="8" id="KW-1185">Reference proteome</keyword>
<keyword evidence="2" id="KW-0999">Mitochondrion inner membrane</keyword>
<evidence type="ECO:0000256" key="1">
    <source>
        <dbReference type="ARBA" id="ARBA00022707"/>
    </source>
</evidence>
<dbReference type="Proteomes" id="UP001318040">
    <property type="component" value="Unplaced"/>
</dbReference>
<dbReference type="RefSeq" id="XP_032800052.1">
    <property type="nucleotide sequence ID" value="XM_032944161.1"/>
</dbReference>
<evidence type="ECO:0000256" key="7">
    <source>
        <dbReference type="ARBA" id="ARBA00034476"/>
    </source>
</evidence>
<accession>A0AAJ7SIP5</accession>